<feature type="compositionally biased region" description="Basic and acidic residues" evidence="1">
    <location>
        <begin position="134"/>
        <end position="147"/>
    </location>
</feature>
<feature type="compositionally biased region" description="Polar residues" evidence="1">
    <location>
        <begin position="97"/>
        <end position="112"/>
    </location>
</feature>
<dbReference type="Proteomes" id="UP001168575">
    <property type="component" value="Unassembled WGS sequence"/>
</dbReference>
<gene>
    <name evidence="2" type="ORF">Q3982_06925</name>
</gene>
<feature type="non-terminal residue" evidence="2">
    <location>
        <position position="273"/>
    </location>
</feature>
<evidence type="ECO:0000313" key="3">
    <source>
        <dbReference type="Proteomes" id="UP001168575"/>
    </source>
</evidence>
<feature type="compositionally biased region" description="Polar residues" evidence="1">
    <location>
        <begin position="44"/>
        <end position="59"/>
    </location>
</feature>
<evidence type="ECO:0000256" key="1">
    <source>
        <dbReference type="SAM" id="MobiDB-lite"/>
    </source>
</evidence>
<reference evidence="2" key="1">
    <citation type="submission" date="2023-07" db="EMBL/GenBank/DDBJ databases">
        <title>Between Cages and Wild: Unraveling the Impact of Captivity on Animal Microbiomes and Antimicrobial Resistance.</title>
        <authorList>
            <person name="Schmartz G.P."/>
            <person name="Rehner J."/>
            <person name="Schuff M.J."/>
            <person name="Becker S.L."/>
            <person name="Kravczyk M."/>
            <person name="Gurevich A."/>
            <person name="Francke R."/>
            <person name="Mueller R."/>
            <person name="Keller V."/>
            <person name="Keller A."/>
        </authorList>
    </citation>
    <scope>NUCLEOTIDE SEQUENCE</scope>
    <source>
        <strain evidence="2">S12M_St_49</strain>
    </source>
</reference>
<proteinExistence type="predicted"/>
<accession>A0AA43RJ41</accession>
<dbReference type="AlphaFoldDB" id="A0AA43RJ41"/>
<sequence length="273" mass="29973">MATKKTTTSQEDAVFESGLNEVMAEMQLSQTDSETVQEDALSAAQDTLESSLIPQTDSEPLNEDRIPAEDAARNALPDIIPQTDIENENPGEVCSGSMHSNTPDQQIPQTDSDAAETPPEGSSPTWRIRKSRAKKSESGTETEKQPEEVPDGVVEPVKPSRRTTSARPASVVSIDARPTVETEEDKARNDLLDLMESLKSKRILTDTIQGIERPADNPLRSLAVIYHGDIKVIIPAEEAVEPPEDFRGRLPEDVLHYMLTKRLGAEVDYIIMG</sequence>
<name>A0AA43RJ41_9ACTN</name>
<evidence type="ECO:0000313" key="2">
    <source>
        <dbReference type="EMBL" id="MDO4842389.1"/>
    </source>
</evidence>
<keyword evidence="3" id="KW-1185">Reference proteome</keyword>
<protein>
    <submittedName>
        <fullName evidence="2">Uncharacterized protein</fullName>
    </submittedName>
</protein>
<feature type="region of interest" description="Disordered" evidence="1">
    <location>
        <begin position="29"/>
        <end position="173"/>
    </location>
</feature>
<comment type="caution">
    <text evidence="2">The sequence shown here is derived from an EMBL/GenBank/DDBJ whole genome shotgun (WGS) entry which is preliminary data.</text>
</comment>
<organism evidence="2 3">
    <name type="scientific">Phoenicibacter congonensis</name>
    <dbReference type="NCBI Taxonomy" id="1944646"/>
    <lineage>
        <taxon>Bacteria</taxon>
        <taxon>Bacillati</taxon>
        <taxon>Actinomycetota</taxon>
        <taxon>Coriobacteriia</taxon>
        <taxon>Eggerthellales</taxon>
        <taxon>Eggerthellaceae</taxon>
        <taxon>Phoenicibacter</taxon>
    </lineage>
</organism>
<feature type="compositionally biased region" description="Basic and acidic residues" evidence="1">
    <location>
        <begin position="62"/>
        <end position="72"/>
    </location>
</feature>
<dbReference type="EMBL" id="JAUMVS010000156">
    <property type="protein sequence ID" value="MDO4842389.1"/>
    <property type="molecule type" value="Genomic_DNA"/>
</dbReference>